<reference evidence="6" key="1">
    <citation type="submission" date="2022-03" db="EMBL/GenBank/DDBJ databases">
        <authorList>
            <person name="Martin C."/>
        </authorList>
    </citation>
    <scope>NUCLEOTIDE SEQUENCE</scope>
</reference>
<feature type="transmembrane region" description="Helical" evidence="5">
    <location>
        <begin position="534"/>
        <end position="553"/>
    </location>
</feature>
<evidence type="ECO:0000256" key="3">
    <source>
        <dbReference type="ARBA" id="ARBA00023319"/>
    </source>
</evidence>
<comment type="caution">
    <text evidence="6">The sequence shown here is derived from an EMBL/GenBank/DDBJ whole genome shotgun (WGS) entry which is preliminary data.</text>
</comment>
<evidence type="ECO:0000313" key="7">
    <source>
        <dbReference type="Proteomes" id="UP000749559"/>
    </source>
</evidence>
<evidence type="ECO:0000256" key="4">
    <source>
        <dbReference type="SAM" id="MobiDB-lite"/>
    </source>
</evidence>
<keyword evidence="5" id="KW-0812">Transmembrane</keyword>
<dbReference type="InterPro" id="IPR003599">
    <property type="entry name" value="Ig_sub"/>
</dbReference>
<feature type="region of interest" description="Disordered" evidence="4">
    <location>
        <begin position="220"/>
        <end position="265"/>
    </location>
</feature>
<accession>A0A8J1UC74</accession>
<gene>
    <name evidence="6" type="ORF">OFUS_LOCUS1648</name>
</gene>
<dbReference type="OrthoDB" id="5969272at2759"/>
<dbReference type="InterPro" id="IPR007110">
    <property type="entry name" value="Ig-like_dom"/>
</dbReference>
<keyword evidence="3" id="KW-0393">Immunoglobulin domain</keyword>
<organism evidence="6 7">
    <name type="scientific">Owenia fusiformis</name>
    <name type="common">Polychaete worm</name>
    <dbReference type="NCBI Taxonomy" id="6347"/>
    <lineage>
        <taxon>Eukaryota</taxon>
        <taxon>Metazoa</taxon>
        <taxon>Spiralia</taxon>
        <taxon>Lophotrochozoa</taxon>
        <taxon>Annelida</taxon>
        <taxon>Polychaeta</taxon>
        <taxon>Sedentaria</taxon>
        <taxon>Canalipalpata</taxon>
        <taxon>Sabellida</taxon>
        <taxon>Oweniida</taxon>
        <taxon>Oweniidae</taxon>
        <taxon>Owenia</taxon>
    </lineage>
</organism>
<dbReference type="PROSITE" id="PS50835">
    <property type="entry name" value="IG_LIKE"/>
    <property type="match status" value="1"/>
</dbReference>
<dbReference type="PANTHER" id="PTHR14340">
    <property type="entry name" value="MICROFIBRIL-ASSOCIATED GLYCOPROTEIN 3"/>
    <property type="match status" value="1"/>
</dbReference>
<dbReference type="Proteomes" id="UP000749559">
    <property type="component" value="Unassembled WGS sequence"/>
</dbReference>
<feature type="region of interest" description="Disordered" evidence="4">
    <location>
        <begin position="153"/>
        <end position="179"/>
    </location>
</feature>
<keyword evidence="5" id="KW-0472">Membrane</keyword>
<keyword evidence="5" id="KW-1133">Transmembrane helix</keyword>
<dbReference type="Gene3D" id="2.60.40.10">
    <property type="entry name" value="Immunoglobulins"/>
    <property type="match status" value="1"/>
</dbReference>
<feature type="region of interest" description="Disordered" evidence="4">
    <location>
        <begin position="277"/>
        <end position="299"/>
    </location>
</feature>
<dbReference type="SMART" id="SM00409">
    <property type="entry name" value="IG"/>
    <property type="match status" value="1"/>
</dbReference>
<name>A0A8J1UC74_OWEFU</name>
<proteinExistence type="predicted"/>
<dbReference type="InterPro" id="IPR013098">
    <property type="entry name" value="Ig_I-set"/>
</dbReference>
<protein>
    <submittedName>
        <fullName evidence="6">Uncharacterized protein</fullName>
    </submittedName>
</protein>
<dbReference type="EMBL" id="CAIIXF020000001">
    <property type="protein sequence ID" value="CAH1774130.1"/>
    <property type="molecule type" value="Genomic_DNA"/>
</dbReference>
<keyword evidence="2" id="KW-0963">Cytoplasm</keyword>
<feature type="compositionally biased region" description="Acidic residues" evidence="4">
    <location>
        <begin position="251"/>
        <end position="265"/>
    </location>
</feature>
<evidence type="ECO:0000256" key="1">
    <source>
        <dbReference type="ARBA" id="ARBA00004496"/>
    </source>
</evidence>
<dbReference type="InterPro" id="IPR003598">
    <property type="entry name" value="Ig_sub2"/>
</dbReference>
<dbReference type="InterPro" id="IPR013783">
    <property type="entry name" value="Ig-like_fold"/>
</dbReference>
<evidence type="ECO:0000256" key="2">
    <source>
        <dbReference type="ARBA" id="ARBA00022490"/>
    </source>
</evidence>
<feature type="compositionally biased region" description="Basic and acidic residues" evidence="4">
    <location>
        <begin position="227"/>
        <end position="239"/>
    </location>
</feature>
<dbReference type="PANTHER" id="PTHR14340:SF9">
    <property type="entry name" value="FIBRONECTIN TYPE-III DOMAIN-CONTAINING PROTEIN"/>
    <property type="match status" value="1"/>
</dbReference>
<sequence length="558" mass="63592">MKPNDVSEENCKNMENSMTTTEEKTIDDVEKKIPSYDELDLDDLLSRSRPLTTRRRRCFYEAPEFIQRLSAYEEKNAGDSIVLESKVKGFPSPSVKWFKDEDQLSDEDERYLIQRDMGLLLLTIENLAKADEGTYKCKAENCEGSTSTFSYVSVKGETKPKRPKRKSSHSPVRSPIAFPPNIATIVEDAIKEEREEEEYSHLPPSPIDYDKIRKARSWPRTVKKQRTLSDPEDYTKENDGSISPDFSSDDRYDDDDSAADDDDDDVFQMINDKTEELITSIPEKQDLENTEKNQERPTFLLHDESNEQTIDTVNDDDKDNKNRGNGIIKYLENVSDSKSPILGRRKKLAETEEEKGTAETPEKAKSFPPFVASKVVSTPELLSFSSEIDKSESSLLRQTISEPSNMDNIDKSGYVDIHIKVERPKSDLIEEFNLKQIEKEMKEKELLEKEMAEKQTAEDTSIMEDPIICRDRTQPCLTMPAEQLPGISSNSPKCSLYSCFESLGEDEIKIMQFYASLVASSTFLASATEFSPTWFIIIVGLATFIFSAVRSFYSKQPS</sequence>
<feature type="region of interest" description="Disordered" evidence="4">
    <location>
        <begin position="1"/>
        <end position="26"/>
    </location>
</feature>
<evidence type="ECO:0000256" key="5">
    <source>
        <dbReference type="SAM" id="Phobius"/>
    </source>
</evidence>
<dbReference type="Pfam" id="PF07679">
    <property type="entry name" value="I-set"/>
    <property type="match status" value="1"/>
</dbReference>
<feature type="compositionally biased region" description="Basic and acidic residues" evidence="4">
    <location>
        <begin position="283"/>
        <end position="299"/>
    </location>
</feature>
<dbReference type="GO" id="GO:0005737">
    <property type="term" value="C:cytoplasm"/>
    <property type="evidence" value="ECO:0007669"/>
    <property type="project" value="UniProtKB-SubCell"/>
</dbReference>
<dbReference type="AlphaFoldDB" id="A0A8J1UC74"/>
<keyword evidence="7" id="KW-1185">Reference proteome</keyword>
<dbReference type="InterPro" id="IPR036179">
    <property type="entry name" value="Ig-like_dom_sf"/>
</dbReference>
<feature type="compositionally biased region" description="Basic and acidic residues" evidence="4">
    <location>
        <begin position="348"/>
        <end position="364"/>
    </location>
</feature>
<dbReference type="SUPFAM" id="SSF48726">
    <property type="entry name" value="Immunoglobulin"/>
    <property type="match status" value="1"/>
</dbReference>
<evidence type="ECO:0000313" key="6">
    <source>
        <dbReference type="EMBL" id="CAH1774130.1"/>
    </source>
</evidence>
<dbReference type="SMART" id="SM00408">
    <property type="entry name" value="IGc2"/>
    <property type="match status" value="1"/>
</dbReference>
<comment type="subcellular location">
    <subcellularLocation>
        <location evidence="1">Cytoplasm</location>
    </subcellularLocation>
</comment>
<feature type="region of interest" description="Disordered" evidence="4">
    <location>
        <begin position="341"/>
        <end position="364"/>
    </location>
</feature>
<dbReference type="FunFam" id="2.60.40.10:FF:000425">
    <property type="entry name" value="Myosin light chain kinase"/>
    <property type="match status" value="1"/>
</dbReference>